<keyword evidence="2" id="KW-1185">Reference proteome</keyword>
<accession>A0A1T4L6A3</accession>
<organism evidence="1 2">
    <name type="scientific">Enhydrobacter aerosaccus</name>
    <dbReference type="NCBI Taxonomy" id="225324"/>
    <lineage>
        <taxon>Bacteria</taxon>
        <taxon>Pseudomonadati</taxon>
        <taxon>Pseudomonadota</taxon>
        <taxon>Alphaproteobacteria</taxon>
        <taxon>Hyphomicrobiales</taxon>
        <taxon>Enhydrobacter</taxon>
    </lineage>
</organism>
<evidence type="ECO:0000313" key="1">
    <source>
        <dbReference type="EMBL" id="SJZ50081.1"/>
    </source>
</evidence>
<proteinExistence type="predicted"/>
<reference evidence="2" key="1">
    <citation type="submission" date="2017-02" db="EMBL/GenBank/DDBJ databases">
        <authorList>
            <person name="Varghese N."/>
            <person name="Submissions S."/>
        </authorList>
    </citation>
    <scope>NUCLEOTIDE SEQUENCE [LARGE SCALE GENOMIC DNA]</scope>
    <source>
        <strain evidence="2">ATCC 27094</strain>
    </source>
</reference>
<evidence type="ECO:0000313" key="2">
    <source>
        <dbReference type="Proteomes" id="UP000190092"/>
    </source>
</evidence>
<dbReference type="RefSeq" id="WP_085933006.1">
    <property type="nucleotide sequence ID" value="NZ_FUWJ01000001.1"/>
</dbReference>
<protein>
    <submittedName>
        <fullName evidence="1">Uncharacterized protein</fullName>
    </submittedName>
</protein>
<dbReference type="EMBL" id="FUWJ01000001">
    <property type="protein sequence ID" value="SJZ50081.1"/>
    <property type="molecule type" value="Genomic_DNA"/>
</dbReference>
<dbReference type="OrthoDB" id="7376589at2"/>
<gene>
    <name evidence="1" type="ORF">SAMN02745126_01366</name>
</gene>
<name>A0A1T4L6A3_9HYPH</name>
<sequence length="126" mass="14372">MRRVPPLLLLAFASACSLPETRWEKPGADEKATANDLADCRRAARQEAFQAWPFFTYGPPYWGFPSWGWGSPWGFPYWGQYDSSRFYTENRLTDFCMRNKGYQLVTIAPPQTRAATPPAAPQTTDK</sequence>
<dbReference type="Proteomes" id="UP000190092">
    <property type="component" value="Unassembled WGS sequence"/>
</dbReference>
<dbReference type="AlphaFoldDB" id="A0A1T4L6A3"/>
<dbReference type="PROSITE" id="PS51257">
    <property type="entry name" value="PROKAR_LIPOPROTEIN"/>
    <property type="match status" value="1"/>
</dbReference>